<evidence type="ECO:0000313" key="5">
    <source>
        <dbReference type="Proteomes" id="UP000813824"/>
    </source>
</evidence>
<keyword evidence="2" id="KW-0067">ATP-binding</keyword>
<protein>
    <recommendedName>
        <fullName evidence="3">SNF2 N-terminal domain-containing protein</fullName>
    </recommendedName>
</protein>
<dbReference type="InterPro" id="IPR027417">
    <property type="entry name" value="P-loop_NTPase"/>
</dbReference>
<gene>
    <name evidence="4" type="ORF">BXZ70DRAFT_867509</name>
</gene>
<dbReference type="InterPro" id="IPR038718">
    <property type="entry name" value="SNF2-like_sf"/>
</dbReference>
<name>A0A8K0XJG0_9AGAR</name>
<keyword evidence="5" id="KW-1185">Reference proteome</keyword>
<feature type="non-terminal residue" evidence="4">
    <location>
        <position position="176"/>
    </location>
</feature>
<sequence length="176" mass="20145">WESGVEEYAENRRTIAALCEELGIPIMDGVPHVVGFNKTMDPVGKLNPWQHEEEFNQLTTKVPVQLKWHQWVGVHKMVVNAFQGKPILLMDDVGVGKTIQVITAMVVLRNFHHYHTQHGKFPGAFGEFDSTEQWQGQSGNIPSQPFLVIVPNGLEQQFQNEIYKFLQKSMFDIIPY</sequence>
<organism evidence="4 5">
    <name type="scientific">Cristinia sonorae</name>
    <dbReference type="NCBI Taxonomy" id="1940300"/>
    <lineage>
        <taxon>Eukaryota</taxon>
        <taxon>Fungi</taxon>
        <taxon>Dikarya</taxon>
        <taxon>Basidiomycota</taxon>
        <taxon>Agaricomycotina</taxon>
        <taxon>Agaricomycetes</taxon>
        <taxon>Agaricomycetidae</taxon>
        <taxon>Agaricales</taxon>
        <taxon>Pleurotineae</taxon>
        <taxon>Stephanosporaceae</taxon>
        <taxon>Cristinia</taxon>
    </lineage>
</organism>
<feature type="non-terminal residue" evidence="4">
    <location>
        <position position="1"/>
    </location>
</feature>
<dbReference type="AlphaFoldDB" id="A0A8K0XJG0"/>
<reference evidence="4" key="1">
    <citation type="journal article" date="2021" name="New Phytol.">
        <title>Evolutionary innovations through gain and loss of genes in the ectomycorrhizal Boletales.</title>
        <authorList>
            <person name="Wu G."/>
            <person name="Miyauchi S."/>
            <person name="Morin E."/>
            <person name="Kuo A."/>
            <person name="Drula E."/>
            <person name="Varga T."/>
            <person name="Kohler A."/>
            <person name="Feng B."/>
            <person name="Cao Y."/>
            <person name="Lipzen A."/>
            <person name="Daum C."/>
            <person name="Hundley H."/>
            <person name="Pangilinan J."/>
            <person name="Johnson J."/>
            <person name="Barry K."/>
            <person name="LaButti K."/>
            <person name="Ng V."/>
            <person name="Ahrendt S."/>
            <person name="Min B."/>
            <person name="Choi I.G."/>
            <person name="Park H."/>
            <person name="Plett J.M."/>
            <person name="Magnuson J."/>
            <person name="Spatafora J.W."/>
            <person name="Nagy L.G."/>
            <person name="Henrissat B."/>
            <person name="Grigoriev I.V."/>
            <person name="Yang Z.L."/>
            <person name="Xu J."/>
            <person name="Martin F.M."/>
        </authorList>
    </citation>
    <scope>NUCLEOTIDE SEQUENCE</scope>
    <source>
        <strain evidence="4">KKN 215</strain>
    </source>
</reference>
<dbReference type="Proteomes" id="UP000813824">
    <property type="component" value="Unassembled WGS sequence"/>
</dbReference>
<dbReference type="Gene3D" id="3.40.50.10810">
    <property type="entry name" value="Tandem AAA-ATPase domain"/>
    <property type="match status" value="1"/>
</dbReference>
<dbReference type="InterPro" id="IPR000330">
    <property type="entry name" value="SNF2_N"/>
</dbReference>
<dbReference type="GO" id="GO:0005524">
    <property type="term" value="F:ATP binding"/>
    <property type="evidence" value="ECO:0007669"/>
    <property type="project" value="InterPro"/>
</dbReference>
<dbReference type="EMBL" id="JAEVFJ010000092">
    <property type="protein sequence ID" value="KAH8069438.1"/>
    <property type="molecule type" value="Genomic_DNA"/>
</dbReference>
<keyword evidence="1" id="KW-0547">Nucleotide-binding</keyword>
<dbReference type="OrthoDB" id="3270319at2759"/>
<dbReference type="PANTHER" id="PTHR10799">
    <property type="entry name" value="SNF2/RAD54 HELICASE FAMILY"/>
    <property type="match status" value="1"/>
</dbReference>
<evidence type="ECO:0000259" key="3">
    <source>
        <dbReference type="Pfam" id="PF00176"/>
    </source>
</evidence>
<dbReference type="Pfam" id="PF00176">
    <property type="entry name" value="SNF2-rel_dom"/>
    <property type="match status" value="1"/>
</dbReference>
<feature type="domain" description="SNF2 N-terminal" evidence="3">
    <location>
        <begin position="69"/>
        <end position="171"/>
    </location>
</feature>
<evidence type="ECO:0000256" key="2">
    <source>
        <dbReference type="ARBA" id="ARBA00022840"/>
    </source>
</evidence>
<dbReference type="SUPFAM" id="SSF52540">
    <property type="entry name" value="P-loop containing nucleoside triphosphate hydrolases"/>
    <property type="match status" value="1"/>
</dbReference>
<comment type="caution">
    <text evidence="4">The sequence shown here is derived from an EMBL/GenBank/DDBJ whole genome shotgun (WGS) entry which is preliminary data.</text>
</comment>
<proteinExistence type="predicted"/>
<evidence type="ECO:0000313" key="4">
    <source>
        <dbReference type="EMBL" id="KAH8069438.1"/>
    </source>
</evidence>
<accession>A0A8K0XJG0</accession>
<evidence type="ECO:0000256" key="1">
    <source>
        <dbReference type="ARBA" id="ARBA00022741"/>
    </source>
</evidence>